<dbReference type="RefSeq" id="WP_183358579.1">
    <property type="nucleotide sequence ID" value="NZ_BAABKR010000016.1"/>
</dbReference>
<dbReference type="PANTHER" id="PTHR43537:SF5">
    <property type="entry name" value="UXU OPERON TRANSCRIPTIONAL REGULATOR"/>
    <property type="match status" value="1"/>
</dbReference>
<dbReference type="Gene3D" id="1.20.120.530">
    <property type="entry name" value="GntR ligand-binding domain-like"/>
    <property type="match status" value="1"/>
</dbReference>
<dbReference type="InterPro" id="IPR008920">
    <property type="entry name" value="TF_FadR/GntR_C"/>
</dbReference>
<proteinExistence type="predicted"/>
<dbReference type="InterPro" id="IPR036388">
    <property type="entry name" value="WH-like_DNA-bd_sf"/>
</dbReference>
<dbReference type="InterPro" id="IPR011711">
    <property type="entry name" value="GntR_C"/>
</dbReference>
<evidence type="ECO:0000256" key="3">
    <source>
        <dbReference type="ARBA" id="ARBA00023163"/>
    </source>
</evidence>
<name>A0A7W5XLH5_9MICC</name>
<comment type="caution">
    <text evidence="6">The sequence shown here is derived from an EMBL/GenBank/DDBJ whole genome shotgun (WGS) entry which is preliminary data.</text>
</comment>
<dbReference type="InterPro" id="IPR000524">
    <property type="entry name" value="Tscrpt_reg_HTH_GntR"/>
</dbReference>
<keyword evidence="3" id="KW-0804">Transcription</keyword>
<reference evidence="6 7" key="1">
    <citation type="submission" date="2020-08" db="EMBL/GenBank/DDBJ databases">
        <title>Sequencing the genomes of 1000 actinobacteria strains.</title>
        <authorList>
            <person name="Klenk H.-P."/>
        </authorList>
    </citation>
    <scope>NUCLEOTIDE SEQUENCE [LARGE SCALE GENOMIC DNA]</scope>
    <source>
        <strain evidence="6 7">DSM 28238</strain>
    </source>
</reference>
<sequence length="480" mass="52012">MAHSPRGRPRVQESADDIVAGVLVAAGARVSTSDYTTRRIASLTGLSQTLVSRAVRRIRGAGTSPPASASQIGPGLQTSTGLQLARFRVQYPQITVAFEVADAGEPLQPTSFGRRSAALLAALWVSGAAEWQPTEADPDAPTVKRVEVDEAHPQNREAPEVGAHSLTAQWNPGTGSWSAFLTEVARLLDQCRPTLDALPGDLLHQLSSRAGQGLHGVEWRRGRHGAEKASHNSDSQRLALAEFPGPQVSSSHRSQSRVNRSATEQIAITLRKEMINSGNRSGDRLSVTLLAERLGLGQAQVRNAMRQLADDGLLSHSEAGFRIPHFTGTDVIDLYASRLHVGIVIIRASAAQPRHRLLPARLALGTLEAVATQGSLTDSGEADLRFQQELAEASGLRQSAHSFHALTLRLRMFISVLQLDYAPAVERLVVDDRRLLTAVLEGRTGEAVRIWRSKLDDAVRHMSALAPDTFDPRLWSRLTQ</sequence>
<feature type="region of interest" description="Disordered" evidence="4">
    <location>
        <begin position="147"/>
        <end position="167"/>
    </location>
</feature>
<protein>
    <submittedName>
        <fullName evidence="6">DNA-binding GntR family transcriptional regulator</fullName>
    </submittedName>
</protein>
<keyword evidence="1" id="KW-0805">Transcription regulation</keyword>
<feature type="domain" description="HTH gntR-type" evidence="5">
    <location>
        <begin position="260"/>
        <end position="334"/>
    </location>
</feature>
<dbReference type="SUPFAM" id="SSF46785">
    <property type="entry name" value="Winged helix' DNA-binding domain"/>
    <property type="match status" value="1"/>
</dbReference>
<evidence type="ECO:0000256" key="1">
    <source>
        <dbReference type="ARBA" id="ARBA00023015"/>
    </source>
</evidence>
<dbReference type="Gene3D" id="1.10.10.10">
    <property type="entry name" value="Winged helix-like DNA-binding domain superfamily/Winged helix DNA-binding domain"/>
    <property type="match status" value="1"/>
</dbReference>
<dbReference type="GO" id="GO:0003677">
    <property type="term" value="F:DNA binding"/>
    <property type="evidence" value="ECO:0007669"/>
    <property type="project" value="UniProtKB-KW"/>
</dbReference>
<keyword evidence="2 6" id="KW-0238">DNA-binding</keyword>
<keyword evidence="7" id="KW-1185">Reference proteome</keyword>
<dbReference type="SMART" id="SM00895">
    <property type="entry name" value="FCD"/>
    <property type="match status" value="1"/>
</dbReference>
<dbReference type="PANTHER" id="PTHR43537">
    <property type="entry name" value="TRANSCRIPTIONAL REGULATOR, GNTR FAMILY"/>
    <property type="match status" value="1"/>
</dbReference>
<gene>
    <name evidence="6" type="ORF">FHX47_001794</name>
</gene>
<dbReference type="GO" id="GO:0003700">
    <property type="term" value="F:DNA-binding transcription factor activity"/>
    <property type="evidence" value="ECO:0007669"/>
    <property type="project" value="InterPro"/>
</dbReference>
<evidence type="ECO:0000313" key="6">
    <source>
        <dbReference type="EMBL" id="MBB3668165.1"/>
    </source>
</evidence>
<evidence type="ECO:0000259" key="5">
    <source>
        <dbReference type="PROSITE" id="PS50949"/>
    </source>
</evidence>
<dbReference type="Proteomes" id="UP000547528">
    <property type="component" value="Unassembled WGS sequence"/>
</dbReference>
<dbReference type="AlphaFoldDB" id="A0A7W5XLH5"/>
<dbReference type="SUPFAM" id="SSF48008">
    <property type="entry name" value="GntR ligand-binding domain-like"/>
    <property type="match status" value="1"/>
</dbReference>
<dbReference type="PROSITE" id="PS50949">
    <property type="entry name" value="HTH_GNTR"/>
    <property type="match status" value="1"/>
</dbReference>
<organism evidence="6 7">
    <name type="scientific">Garicola koreensis</name>
    <dbReference type="NCBI Taxonomy" id="1262554"/>
    <lineage>
        <taxon>Bacteria</taxon>
        <taxon>Bacillati</taxon>
        <taxon>Actinomycetota</taxon>
        <taxon>Actinomycetes</taxon>
        <taxon>Micrococcales</taxon>
        <taxon>Micrococcaceae</taxon>
        <taxon>Garicola</taxon>
    </lineage>
</organism>
<dbReference type="EMBL" id="JACIBT010000009">
    <property type="protein sequence ID" value="MBB3668165.1"/>
    <property type="molecule type" value="Genomic_DNA"/>
</dbReference>
<evidence type="ECO:0000256" key="2">
    <source>
        <dbReference type="ARBA" id="ARBA00023125"/>
    </source>
</evidence>
<dbReference type="InterPro" id="IPR036390">
    <property type="entry name" value="WH_DNA-bd_sf"/>
</dbReference>
<evidence type="ECO:0000313" key="7">
    <source>
        <dbReference type="Proteomes" id="UP000547528"/>
    </source>
</evidence>
<feature type="compositionally biased region" description="Basic and acidic residues" evidence="4">
    <location>
        <begin position="147"/>
        <end position="159"/>
    </location>
</feature>
<accession>A0A7W5XLH5</accession>
<evidence type="ECO:0000256" key="4">
    <source>
        <dbReference type="SAM" id="MobiDB-lite"/>
    </source>
</evidence>